<dbReference type="EMBL" id="JARBHB010000006">
    <property type="protein sequence ID" value="KAJ8881492.1"/>
    <property type="molecule type" value="Genomic_DNA"/>
</dbReference>
<protein>
    <recommendedName>
        <fullName evidence="4">Tc1-like transposase DDE domain-containing protein</fullName>
    </recommendedName>
</protein>
<feature type="region of interest" description="Disordered" evidence="1">
    <location>
        <begin position="1"/>
        <end position="41"/>
    </location>
</feature>
<proteinExistence type="predicted"/>
<evidence type="ECO:0000313" key="3">
    <source>
        <dbReference type="Proteomes" id="UP001159363"/>
    </source>
</evidence>
<reference evidence="2 3" key="1">
    <citation type="submission" date="2023-02" db="EMBL/GenBank/DDBJ databases">
        <title>LHISI_Scaffold_Assembly.</title>
        <authorList>
            <person name="Stuart O.P."/>
            <person name="Cleave R."/>
            <person name="Magrath M.J.L."/>
            <person name="Mikheyev A.S."/>
        </authorList>
    </citation>
    <scope>NUCLEOTIDE SEQUENCE [LARGE SCALE GENOMIC DNA]</scope>
    <source>
        <strain evidence="2">Daus_M_001</strain>
        <tissue evidence="2">Leg muscle</tissue>
    </source>
</reference>
<keyword evidence="3" id="KW-1185">Reference proteome</keyword>
<name>A0ABQ9HAY9_9NEOP</name>
<evidence type="ECO:0008006" key="4">
    <source>
        <dbReference type="Google" id="ProtNLM"/>
    </source>
</evidence>
<organism evidence="2 3">
    <name type="scientific">Dryococelus australis</name>
    <dbReference type="NCBI Taxonomy" id="614101"/>
    <lineage>
        <taxon>Eukaryota</taxon>
        <taxon>Metazoa</taxon>
        <taxon>Ecdysozoa</taxon>
        <taxon>Arthropoda</taxon>
        <taxon>Hexapoda</taxon>
        <taxon>Insecta</taxon>
        <taxon>Pterygota</taxon>
        <taxon>Neoptera</taxon>
        <taxon>Polyneoptera</taxon>
        <taxon>Phasmatodea</taxon>
        <taxon>Verophasmatodea</taxon>
        <taxon>Anareolatae</taxon>
        <taxon>Phasmatidae</taxon>
        <taxon>Eurycanthinae</taxon>
        <taxon>Dryococelus</taxon>
    </lineage>
</organism>
<dbReference type="Gene3D" id="3.30.420.10">
    <property type="entry name" value="Ribonuclease H-like superfamily/Ribonuclease H"/>
    <property type="match status" value="1"/>
</dbReference>
<gene>
    <name evidence="2" type="ORF">PR048_017973</name>
</gene>
<dbReference type="Proteomes" id="UP001159363">
    <property type="component" value="Chromosome 5"/>
</dbReference>
<accession>A0ABQ9HAY9</accession>
<evidence type="ECO:0000313" key="2">
    <source>
        <dbReference type="EMBL" id="KAJ8881492.1"/>
    </source>
</evidence>
<sequence length="498" mass="55492">MKGPGKREIQRKPTYQWHRPAIFPREKIRKRPRWQSNPGRDSLKYVVHTGRSRRSRADRKIVEAERCYTARQDQRDDRMIICGHMVGGTGDDRVFLNRIITGSETKCFLYDPQPKKQPLEIAIISHAVQSERALYCQWRNDVGTRIYSSVNFSLMANNNANFACPYSLSIVHVEFTPRGATVNKTWCVESNWLLLHDNAAEHSSVLVQEGLVKQQVTVLPHLSYANIPQQCIQQLHQRWQTCVVTWSVACGELLQGKLAFALCCTLDRETSELATAMWPSAFHRPPATHAGRIASLASDMSVARGSQSGASHTPSPNDGHWHVEGTSTTCLCVPAYSVLTPSWCARWSSGELGIGKFREFNDLQARLHSPVYTRASEVSSLAAAPKNGQCYSTPVRMALAACFLASLLVVQSRPDAEQDASRRPGDSSGTGVNRRAARVGVEDPALAGHSSWTLQVLEWTRGSTQQPRCSSADSRRSFPRLATLVISLRLTPQTCRNV</sequence>
<evidence type="ECO:0000256" key="1">
    <source>
        <dbReference type="SAM" id="MobiDB-lite"/>
    </source>
</evidence>
<dbReference type="InterPro" id="IPR036397">
    <property type="entry name" value="RNaseH_sf"/>
</dbReference>
<comment type="caution">
    <text evidence="2">The sequence shown here is derived from an EMBL/GenBank/DDBJ whole genome shotgun (WGS) entry which is preliminary data.</text>
</comment>
<feature type="compositionally biased region" description="Basic and acidic residues" evidence="1">
    <location>
        <begin position="415"/>
        <end position="425"/>
    </location>
</feature>
<feature type="region of interest" description="Disordered" evidence="1">
    <location>
        <begin position="415"/>
        <end position="435"/>
    </location>
</feature>
<feature type="compositionally biased region" description="Basic and acidic residues" evidence="1">
    <location>
        <begin position="1"/>
        <end position="11"/>
    </location>
</feature>